<dbReference type="Proteomes" id="UP000308489">
    <property type="component" value="Chromosome 1"/>
</dbReference>
<organism evidence="1 2">
    <name type="scientific">Hathewaya histolytica</name>
    <name type="common">Clostridium histolyticum</name>
    <dbReference type="NCBI Taxonomy" id="1498"/>
    <lineage>
        <taxon>Bacteria</taxon>
        <taxon>Bacillati</taxon>
        <taxon>Bacillota</taxon>
        <taxon>Clostridia</taxon>
        <taxon>Eubacteriales</taxon>
        <taxon>Clostridiaceae</taxon>
        <taxon>Hathewaya</taxon>
    </lineage>
</organism>
<dbReference type="EMBL" id="LR590481">
    <property type="protein sequence ID" value="VTQ86770.1"/>
    <property type="molecule type" value="Genomic_DNA"/>
</dbReference>
<gene>
    <name evidence="1" type="ORF">NCTC503_00980</name>
</gene>
<dbReference type="InterPro" id="IPR035903">
    <property type="entry name" value="HesB-like_dom_sf"/>
</dbReference>
<dbReference type="RefSeq" id="WP_138209686.1">
    <property type="nucleotide sequence ID" value="NZ_CBCRUQ010000004.1"/>
</dbReference>
<dbReference type="OrthoDB" id="1934235at2"/>
<sequence>MNKIKIKISEEAYDRLLKILDNHKEYNYLRLSKGSCCKNKVSLTLDNKNSNDIEDSIEDLKIVYTEEISDLCKEIVLVFREGSFMIQVLQRDTSKSFCGGCNKSKKSCKSCSGCSGCNKN</sequence>
<protein>
    <recommendedName>
        <fullName evidence="3">HesB-like selenoprotein</fullName>
    </recommendedName>
</protein>
<evidence type="ECO:0000313" key="2">
    <source>
        <dbReference type="Proteomes" id="UP000308489"/>
    </source>
</evidence>
<name>A0A4U9RDI5_HATHI</name>
<reference evidence="1 2" key="1">
    <citation type="submission" date="2019-05" db="EMBL/GenBank/DDBJ databases">
        <authorList>
            <consortium name="Pathogen Informatics"/>
        </authorList>
    </citation>
    <scope>NUCLEOTIDE SEQUENCE [LARGE SCALE GENOMIC DNA]</scope>
    <source>
        <strain evidence="1 2">NCTC503</strain>
    </source>
</reference>
<dbReference type="KEGG" id="hhw:NCTC503_00980"/>
<evidence type="ECO:0008006" key="3">
    <source>
        <dbReference type="Google" id="ProtNLM"/>
    </source>
</evidence>
<dbReference type="Gene3D" id="2.60.300.12">
    <property type="entry name" value="HesB-like domain"/>
    <property type="match status" value="1"/>
</dbReference>
<dbReference type="AlphaFoldDB" id="A0A4U9RDI5"/>
<dbReference type="SUPFAM" id="SSF89360">
    <property type="entry name" value="HesB-like domain"/>
    <property type="match status" value="1"/>
</dbReference>
<keyword evidence="2" id="KW-1185">Reference proteome</keyword>
<proteinExistence type="predicted"/>
<accession>A0A4U9RDI5</accession>
<evidence type="ECO:0000313" key="1">
    <source>
        <dbReference type="EMBL" id="VTQ86770.1"/>
    </source>
</evidence>